<organism evidence="2 3">
    <name type="scientific">Portunus trituberculatus</name>
    <name type="common">Swimming crab</name>
    <name type="synonym">Neptunus trituberculatus</name>
    <dbReference type="NCBI Taxonomy" id="210409"/>
    <lineage>
        <taxon>Eukaryota</taxon>
        <taxon>Metazoa</taxon>
        <taxon>Ecdysozoa</taxon>
        <taxon>Arthropoda</taxon>
        <taxon>Crustacea</taxon>
        <taxon>Multicrustacea</taxon>
        <taxon>Malacostraca</taxon>
        <taxon>Eumalacostraca</taxon>
        <taxon>Eucarida</taxon>
        <taxon>Decapoda</taxon>
        <taxon>Pleocyemata</taxon>
        <taxon>Brachyura</taxon>
        <taxon>Eubrachyura</taxon>
        <taxon>Portunoidea</taxon>
        <taxon>Portunidae</taxon>
        <taxon>Portuninae</taxon>
        <taxon>Portunus</taxon>
    </lineage>
</organism>
<evidence type="ECO:0000313" key="2">
    <source>
        <dbReference type="EMBL" id="MPC94776.1"/>
    </source>
</evidence>
<dbReference type="EMBL" id="VSRR010099841">
    <property type="protein sequence ID" value="MPC94776.1"/>
    <property type="molecule type" value="Genomic_DNA"/>
</dbReference>
<dbReference type="Proteomes" id="UP000324222">
    <property type="component" value="Unassembled WGS sequence"/>
</dbReference>
<feature type="region of interest" description="Disordered" evidence="1">
    <location>
        <begin position="1"/>
        <end position="60"/>
    </location>
</feature>
<evidence type="ECO:0000256" key="1">
    <source>
        <dbReference type="SAM" id="MobiDB-lite"/>
    </source>
</evidence>
<dbReference type="AlphaFoldDB" id="A0A5B7JKN4"/>
<evidence type="ECO:0000313" key="3">
    <source>
        <dbReference type="Proteomes" id="UP000324222"/>
    </source>
</evidence>
<feature type="compositionally biased region" description="Pro residues" evidence="1">
    <location>
        <begin position="51"/>
        <end position="60"/>
    </location>
</feature>
<protein>
    <submittedName>
        <fullName evidence="2">Uncharacterized protein</fullName>
    </submittedName>
</protein>
<reference evidence="2 3" key="1">
    <citation type="submission" date="2019-05" db="EMBL/GenBank/DDBJ databases">
        <title>Another draft genome of Portunus trituberculatus and its Hox gene families provides insights of decapod evolution.</title>
        <authorList>
            <person name="Jeong J.-H."/>
            <person name="Song I."/>
            <person name="Kim S."/>
            <person name="Choi T."/>
            <person name="Kim D."/>
            <person name="Ryu S."/>
            <person name="Kim W."/>
        </authorList>
    </citation>
    <scope>NUCLEOTIDE SEQUENCE [LARGE SCALE GENOMIC DNA]</scope>
    <source>
        <tissue evidence="2">Muscle</tissue>
    </source>
</reference>
<accession>A0A5B7JKN4</accession>
<gene>
    <name evidence="2" type="ORF">E2C01_089960</name>
</gene>
<proteinExistence type="predicted"/>
<sequence length="60" mass="6291">MKQAMRNVVWKGQPGSRKWGGDGLGSTGGENRTFPVKKPTSRGPPAVTQPTPSPPPPPSP</sequence>
<comment type="caution">
    <text evidence="2">The sequence shown here is derived from an EMBL/GenBank/DDBJ whole genome shotgun (WGS) entry which is preliminary data.</text>
</comment>
<name>A0A5B7JKN4_PORTR</name>
<keyword evidence="3" id="KW-1185">Reference proteome</keyword>